<keyword evidence="3" id="KW-1185">Reference proteome</keyword>
<dbReference type="InterPro" id="IPR041508">
    <property type="entry name" value="TcC-like_repeat"/>
</dbReference>
<gene>
    <name evidence="2" type="ORF">C7M51_03013</name>
</gene>
<keyword evidence="1" id="KW-0812">Transmembrane</keyword>
<dbReference type="EMBL" id="CP028271">
    <property type="protein sequence ID" value="QHM72695.1"/>
    <property type="molecule type" value="Genomic_DNA"/>
</dbReference>
<dbReference type="Gene3D" id="2.180.10.10">
    <property type="entry name" value="RHS repeat-associated core"/>
    <property type="match status" value="1"/>
</dbReference>
<evidence type="ECO:0000313" key="2">
    <source>
        <dbReference type="EMBL" id="QHM72695.1"/>
    </source>
</evidence>
<reference evidence="2 3" key="1">
    <citation type="submission" date="2018-03" db="EMBL/GenBank/DDBJ databases">
        <title>Pantoea intestinalis SRCM103226 isolated form the mealworm.</title>
        <authorList>
            <person name="Jeong D.-Y."/>
            <person name="Kim J.W."/>
        </authorList>
    </citation>
    <scope>NUCLEOTIDE SEQUENCE [LARGE SCALE GENOMIC DNA]</scope>
    <source>
        <strain evidence="2 3">SRCM103226</strain>
    </source>
</reference>
<protein>
    <submittedName>
        <fullName evidence="2">Uncharacterized protein</fullName>
    </submittedName>
</protein>
<dbReference type="OrthoDB" id="8596416at2"/>
<dbReference type="AlphaFoldDB" id="A0A6P1Q4B7"/>
<dbReference type="PANTHER" id="PTHR32305:SF15">
    <property type="entry name" value="PROTEIN RHSA-RELATED"/>
    <property type="match status" value="1"/>
</dbReference>
<dbReference type="Pfam" id="PF18807">
    <property type="entry name" value="TTc_toxin_rep"/>
    <property type="match status" value="1"/>
</dbReference>
<evidence type="ECO:0000256" key="1">
    <source>
        <dbReference type="SAM" id="Phobius"/>
    </source>
</evidence>
<dbReference type="NCBIfam" id="TIGR03696">
    <property type="entry name" value="Rhs_assc_core"/>
    <property type="match status" value="1"/>
</dbReference>
<keyword evidence="1" id="KW-0472">Membrane</keyword>
<keyword evidence="1" id="KW-1133">Transmembrane helix</keyword>
<organism evidence="2 3">
    <name type="scientific">Mixta intestinalis</name>
    <dbReference type="NCBI Taxonomy" id="1615494"/>
    <lineage>
        <taxon>Bacteria</taxon>
        <taxon>Pseudomonadati</taxon>
        <taxon>Pseudomonadota</taxon>
        <taxon>Gammaproteobacteria</taxon>
        <taxon>Enterobacterales</taxon>
        <taxon>Erwiniaceae</taxon>
        <taxon>Mixta</taxon>
    </lineage>
</organism>
<dbReference type="InterPro" id="IPR022385">
    <property type="entry name" value="Rhs_assc_core"/>
</dbReference>
<name>A0A6P1Q4B7_9GAMM</name>
<accession>A0A6P1Q4B7</accession>
<dbReference type="Proteomes" id="UP000464053">
    <property type="component" value="Chromosome"/>
</dbReference>
<proteinExistence type="predicted"/>
<feature type="transmembrane region" description="Helical" evidence="1">
    <location>
        <begin position="722"/>
        <end position="741"/>
    </location>
</feature>
<feature type="transmembrane region" description="Helical" evidence="1">
    <location>
        <begin position="747"/>
        <end position="768"/>
    </location>
</feature>
<dbReference type="PANTHER" id="PTHR32305">
    <property type="match status" value="1"/>
</dbReference>
<sequence length="1042" mass="110755">MNTALFRNTPSVTVFDNRGLTVRNIAYHRHPDSPDTTDERITRQQYDARGALAQSADPRLGNAGLANFRYLTDLAGNTLRTQSADNGITVTISDIAERPFITVSNISITSDGTEDRSQAVTHTWQYEDIALPGRPLSITEQVTGETARITERFIYAGNSDAEKALNLAGQCIGHYDTAGLLQTTSMAITGVPLCVTRRLLKDAGNPDVVADWQGDAATWNDMLDGEEYATLTTADATGAVLTTTDAKGNMQRMAYDVAGLLTSSWLTLAGGTEQAIVKSLTYSAAGQKLREVHGNDVVTTYTYEAETQRLTGIRTERPPEHKSGQKVLQDLRYEYDPVGNVLNVSNDAEETRFWHNQKIVPKNTYTYDSLYQLVSATGREMANAGQQGNNLPSVTVPLPTDSSAYTNYIRTYSYDGAGNLTRIRHTPATGSGYTTDITVSEQSNRGVLNTLASHASDVEALFTAGGQQKQLLPGKNLIWTPRNELLQVTQVSRNDGKDDRESYRYDADNQRLLKMSVQKTSNSAQTQQVLYLPGLELRSTKSGNTETENLQAISPGEAGRAQVRVLHWEKGKPADIDNGQMRWSYNSLTGSSTFELDGDGNLISAEEYYPYGGTAIWTARNQVEANYKSMRYSGKERDATGLYYYGYRYYQPWAGRWLSADPAGTVDGMNLFRMVQNNPVTCEDDTGEATQNRNRNIFRLAAFGLRREGEGMGASLSRGMKVSRAIAGGVAVAGIAIAGAATAGIALGVVAAIGVGAFAIGAIAGWNINKITAGIAKFISKRLQGRSVTANTAAGAALGSTTAHLTGARIQGTAIAGAAGAISGALGGAVANSDRGMGGAHAAGIAVGTVNTMAGRDVSYAMELTSATFGAIGGFITGTHGSTAVGENAGYGSYIGGMVGRYADNAVSYAFNAVGGEIARSAAQAIVTNFTGNNFLTRFIGRRLGGAAFSFLRSTISVGGSNEWAGSSIGAAVGGIGTALSSTAPDQHFRNRINQLGSMLDFLGGRAMNLLRRFILPAAARNVAVDAGVGAIRLATQGVSFV</sequence>
<dbReference type="KEGG" id="mint:C7M51_03013"/>
<evidence type="ECO:0000313" key="3">
    <source>
        <dbReference type="Proteomes" id="UP000464053"/>
    </source>
</evidence>
<dbReference type="InterPro" id="IPR050708">
    <property type="entry name" value="T6SS_VgrG/RHS"/>
</dbReference>